<evidence type="ECO:0000313" key="5">
    <source>
        <dbReference type="Proteomes" id="UP000015347"/>
    </source>
</evidence>
<dbReference type="EMBL" id="APVH01000009">
    <property type="protein sequence ID" value="EPX85320.1"/>
    <property type="molecule type" value="Genomic_DNA"/>
</dbReference>
<name>S9S556_9RHOB</name>
<evidence type="ECO:0008006" key="6">
    <source>
        <dbReference type="Google" id="ProtNLM"/>
    </source>
</evidence>
<reference evidence="4" key="1">
    <citation type="journal article" date="2013" name="Stand. Genomic Sci.">
        <title>Genome sequence of the exopolysaccharide-producing Salipiger mucosustype strain (A3T), a moderately halophilic member of the Roseobacterclade.</title>
        <authorList>
            <person name="Riedel T."/>
            <person name="Spring S."/>
            <person name="Fiebig A."/>
            <person name="Petersen J."/>
            <person name="Goeker M."/>
            <person name="Klenk H.-P."/>
        </authorList>
    </citation>
    <scope>NUCLEOTIDE SEQUENCE [LARGE SCALE GENOMIC DNA]</scope>
    <source>
        <strain evidence="4">DSM 16094</strain>
    </source>
</reference>
<dbReference type="InterPro" id="IPR018511">
    <property type="entry name" value="Hemolysin-typ_Ca-bd_CS"/>
</dbReference>
<dbReference type="STRING" id="1123237.Salmuc_02699"/>
<dbReference type="InterPro" id="IPR011049">
    <property type="entry name" value="Serralysin-like_metalloprot_C"/>
</dbReference>
<evidence type="ECO:0000256" key="2">
    <source>
        <dbReference type="ARBA" id="ARBA00022525"/>
    </source>
</evidence>
<protein>
    <recommendedName>
        <fullName evidence="6">Alkaline phosphatase</fullName>
    </recommendedName>
</protein>
<sequence>MPLTPQNWLDKFRINSTDAGPGGDTQDDPVTIQLSNGNIVVFWHDDSDAGAGEVPSIDIIGQILNPIGNPVGEEFLAAQRTAGNDSGHFDAAALEDGRFVVVFEDDPGTPTGIVLRSTEWQTDDNGVTVQTTSLLAGPPGGGASVRLPSVAAQDDGSYMAAYLDTQDMTVQVVPVAADGTAGAARAALDNLRYTFVPTDIAALADGGYVVTYDSDDFFEDGSLAEDVSIVFRMLDGNGAFVSDQKIVDVTGYDGEDNSGPTVTGLAWGGFVVAWTDPMDSPYNPYSYVKLQVFSEAGYSIGIPRVVARFSGLFSVDYDPEIFALADSSFVVAYNSFQDGVIAMQRFTRNGSLMGEEVIAFHGQETHVSGVGLADGRFFLGFAGSRNVYGQVFDPRDAPSTRGIYGPDQWVIGTPGDDTIVSRIGVEFTYGWAGDDEIIAATTPGLYHGDAGDDTIRVVSDLDGDVYDGGAGIDTIDWSAAMVEGGIFDLQAGTAGDGLEVEVMSGFENLLGTGAADTILGTRGPNRLEGRGGADRLEGGRGRDRLEGGTHDDTLKGDRGDDFIDGGSGYDTAVFSGSYAGHAIDLEAGFATGYLGNDTLANVEHVFGSSGPDEITGTETHGNRLEGSNGNDTIYGLDGRDTILGGNSDDRLYGGDDVDRLYGGAQDDFLDGGGATDFLEGGAGADTFVLRSIDDTGVGRYKRDEIRDFDAAEGDVINVFLVDADATTAGNQAFTYAGTSFTGTAGELILNDYVLSGVDVTIASMDVDGDAVIDGQLYIVGGAVIGDFVL</sequence>
<dbReference type="InterPro" id="IPR050557">
    <property type="entry name" value="RTX_toxin/Mannuronan_C5-epim"/>
</dbReference>
<evidence type="ECO:0000313" key="4">
    <source>
        <dbReference type="EMBL" id="EPX85320.1"/>
    </source>
</evidence>
<dbReference type="PANTHER" id="PTHR38340">
    <property type="entry name" value="S-LAYER PROTEIN"/>
    <property type="match status" value="1"/>
</dbReference>
<dbReference type="SUPFAM" id="SSF51120">
    <property type="entry name" value="beta-Roll"/>
    <property type="match status" value="2"/>
</dbReference>
<dbReference type="PROSITE" id="PS00330">
    <property type="entry name" value="HEMOLYSIN_CALCIUM"/>
    <property type="match status" value="2"/>
</dbReference>
<dbReference type="GO" id="GO:0005576">
    <property type="term" value="C:extracellular region"/>
    <property type="evidence" value="ECO:0007669"/>
    <property type="project" value="UniProtKB-SubCell"/>
</dbReference>
<proteinExistence type="predicted"/>
<dbReference type="HOGENOM" id="CLU_378488_0_0_5"/>
<dbReference type="Gene3D" id="2.150.10.10">
    <property type="entry name" value="Serralysin-like metalloprotease, C-terminal"/>
    <property type="match status" value="3"/>
</dbReference>
<gene>
    <name evidence="4" type="ORF">Salmuc_02699</name>
</gene>
<dbReference type="Proteomes" id="UP000015347">
    <property type="component" value="Unassembled WGS sequence"/>
</dbReference>
<dbReference type="InterPro" id="IPR001343">
    <property type="entry name" value="Hemolysn_Ca-bd"/>
</dbReference>
<evidence type="ECO:0000256" key="1">
    <source>
        <dbReference type="ARBA" id="ARBA00004613"/>
    </source>
</evidence>
<comment type="caution">
    <text evidence="4">The sequence shown here is derived from an EMBL/GenBank/DDBJ whole genome shotgun (WGS) entry which is preliminary data.</text>
</comment>
<organism evidence="4 5">
    <name type="scientific">Salipiger mucosus DSM 16094</name>
    <dbReference type="NCBI Taxonomy" id="1123237"/>
    <lineage>
        <taxon>Bacteria</taxon>
        <taxon>Pseudomonadati</taxon>
        <taxon>Pseudomonadota</taxon>
        <taxon>Alphaproteobacteria</taxon>
        <taxon>Rhodobacterales</taxon>
        <taxon>Roseobacteraceae</taxon>
        <taxon>Salipiger</taxon>
    </lineage>
</organism>
<dbReference type="PRINTS" id="PR00313">
    <property type="entry name" value="CABNDNGRPT"/>
</dbReference>
<feature type="region of interest" description="Disordered" evidence="3">
    <location>
        <begin position="521"/>
        <end position="559"/>
    </location>
</feature>
<keyword evidence="5" id="KW-1185">Reference proteome</keyword>
<dbReference type="AlphaFoldDB" id="S9S556"/>
<feature type="compositionally biased region" description="Basic and acidic residues" evidence="3">
    <location>
        <begin position="525"/>
        <end position="559"/>
    </location>
</feature>
<evidence type="ECO:0000256" key="3">
    <source>
        <dbReference type="SAM" id="MobiDB-lite"/>
    </source>
</evidence>
<keyword evidence="2" id="KW-0964">Secreted</keyword>
<accession>S9S556</accession>
<dbReference type="PANTHER" id="PTHR38340:SF1">
    <property type="entry name" value="S-LAYER PROTEIN"/>
    <property type="match status" value="1"/>
</dbReference>
<dbReference type="eggNOG" id="COG2931">
    <property type="taxonomic scope" value="Bacteria"/>
</dbReference>
<comment type="subcellular location">
    <subcellularLocation>
        <location evidence="1">Secreted</location>
    </subcellularLocation>
</comment>
<dbReference type="Pfam" id="PF00353">
    <property type="entry name" value="HemolysinCabind"/>
    <property type="match status" value="4"/>
</dbReference>
<dbReference type="GO" id="GO:0005509">
    <property type="term" value="F:calcium ion binding"/>
    <property type="evidence" value="ECO:0007669"/>
    <property type="project" value="InterPro"/>
</dbReference>